<dbReference type="AlphaFoldDB" id="A0A820R335"/>
<comment type="similarity">
    <text evidence="1">Belongs to the NADP-dependent oxidoreductase L4BD family.</text>
</comment>
<comment type="catalytic activity">
    <reaction evidence="6">
        <text>13,14-dihydro-15-oxo-prostaglandin E1 + NADP(+) = 15-oxoprostaglandin E1 + NADPH + H(+)</text>
        <dbReference type="Rhea" id="RHEA:50584"/>
        <dbReference type="ChEBI" id="CHEBI:15378"/>
        <dbReference type="ChEBI" id="CHEBI:57401"/>
        <dbReference type="ChEBI" id="CHEBI:57783"/>
        <dbReference type="ChEBI" id="CHEBI:58349"/>
        <dbReference type="ChEBI" id="CHEBI:133408"/>
    </reaction>
    <physiologicalReaction direction="right-to-left" evidence="6">
        <dbReference type="Rhea" id="RHEA:50586"/>
    </physiologicalReaction>
</comment>
<evidence type="ECO:0000256" key="4">
    <source>
        <dbReference type="ARBA" id="ARBA00047878"/>
    </source>
</evidence>
<evidence type="ECO:0000256" key="6">
    <source>
        <dbReference type="ARBA" id="ARBA00049070"/>
    </source>
</evidence>
<comment type="caution">
    <text evidence="8">The sequence shown here is derived from an EMBL/GenBank/DDBJ whole genome shotgun (WGS) entry which is preliminary data.</text>
</comment>
<dbReference type="InterPro" id="IPR041694">
    <property type="entry name" value="ADH_N_2"/>
</dbReference>
<feature type="non-terminal residue" evidence="8">
    <location>
        <position position="69"/>
    </location>
</feature>
<protein>
    <recommendedName>
        <fullName evidence="3">15-oxoprostaglandin 13-reductase</fullName>
        <ecNumber evidence="2">1.3.1.48</ecNumber>
    </recommendedName>
    <alternativeName>
        <fullName evidence="3">15-oxoprostaglandin 13-reductase</fullName>
    </alternativeName>
</protein>
<evidence type="ECO:0000256" key="2">
    <source>
        <dbReference type="ARBA" id="ARBA00011981"/>
    </source>
</evidence>
<comment type="catalytic activity">
    <reaction evidence="4">
        <text>13,14-dihydro-15-oxo-prostaglandin F1alpha + NADP(+) = 15-oxoprostaglandin F1alpha + NADPH + H(+)</text>
        <dbReference type="Rhea" id="RHEA:50592"/>
        <dbReference type="ChEBI" id="CHEBI:15378"/>
        <dbReference type="ChEBI" id="CHEBI:57783"/>
        <dbReference type="ChEBI" id="CHEBI:58349"/>
        <dbReference type="ChEBI" id="CHEBI:79072"/>
        <dbReference type="ChEBI" id="CHEBI:133411"/>
    </reaction>
    <physiologicalReaction direction="right-to-left" evidence="4">
        <dbReference type="Rhea" id="RHEA:50594"/>
    </physiologicalReaction>
</comment>
<feature type="domain" description="Oxidoreductase N-terminal" evidence="7">
    <location>
        <begin position="5"/>
        <end position="54"/>
    </location>
</feature>
<evidence type="ECO:0000313" key="9">
    <source>
        <dbReference type="Proteomes" id="UP000663881"/>
    </source>
</evidence>
<dbReference type="EC" id="1.3.1.48" evidence="2"/>
<dbReference type="Pfam" id="PF16884">
    <property type="entry name" value="ADH_N_2"/>
    <property type="match status" value="1"/>
</dbReference>
<accession>A0A820R335</accession>
<comment type="catalytic activity">
    <reaction evidence="5">
        <text>13,14-dihydro-15-oxo-PGF2alpha + NADP(+) = 15-oxoprostaglandin F2alpha + NADPH + H(+)</text>
        <dbReference type="Rhea" id="RHEA:50588"/>
        <dbReference type="ChEBI" id="CHEBI:15378"/>
        <dbReference type="ChEBI" id="CHEBI:57783"/>
        <dbReference type="ChEBI" id="CHEBI:58349"/>
        <dbReference type="ChEBI" id="CHEBI:133374"/>
        <dbReference type="ChEBI" id="CHEBI:133409"/>
    </reaction>
    <physiologicalReaction direction="right-to-left" evidence="5">
        <dbReference type="Rhea" id="RHEA:50590"/>
    </physiologicalReaction>
</comment>
<gene>
    <name evidence="8" type="ORF">OKA104_LOCUS52952</name>
</gene>
<evidence type="ECO:0000256" key="5">
    <source>
        <dbReference type="ARBA" id="ARBA00048290"/>
    </source>
</evidence>
<sequence length="69" mass="7870">MVKIRHWTLPNGFKAQVTENDLKLVEEDLSEDLQQGEVLLESVYLSVDPYMRIHGDPIGPHKTMFGEAC</sequence>
<dbReference type="SUPFAM" id="SSF50129">
    <property type="entry name" value="GroES-like"/>
    <property type="match status" value="1"/>
</dbReference>
<proteinExistence type="inferred from homology"/>
<dbReference type="EMBL" id="CAJOAY010031870">
    <property type="protein sequence ID" value="CAF4428762.1"/>
    <property type="molecule type" value="Genomic_DNA"/>
</dbReference>
<evidence type="ECO:0000256" key="3">
    <source>
        <dbReference type="ARBA" id="ARBA00033119"/>
    </source>
</evidence>
<organism evidence="8 9">
    <name type="scientific">Adineta steineri</name>
    <dbReference type="NCBI Taxonomy" id="433720"/>
    <lineage>
        <taxon>Eukaryota</taxon>
        <taxon>Metazoa</taxon>
        <taxon>Spiralia</taxon>
        <taxon>Gnathifera</taxon>
        <taxon>Rotifera</taxon>
        <taxon>Eurotatoria</taxon>
        <taxon>Bdelloidea</taxon>
        <taxon>Adinetida</taxon>
        <taxon>Adinetidae</taxon>
        <taxon>Adineta</taxon>
    </lineage>
</organism>
<evidence type="ECO:0000259" key="7">
    <source>
        <dbReference type="Pfam" id="PF16884"/>
    </source>
</evidence>
<evidence type="ECO:0000313" key="8">
    <source>
        <dbReference type="EMBL" id="CAF4428762.1"/>
    </source>
</evidence>
<dbReference type="Gene3D" id="3.90.180.10">
    <property type="entry name" value="Medium-chain alcohol dehydrogenases, catalytic domain"/>
    <property type="match status" value="1"/>
</dbReference>
<evidence type="ECO:0000256" key="1">
    <source>
        <dbReference type="ARBA" id="ARBA00010460"/>
    </source>
</evidence>
<dbReference type="InterPro" id="IPR011032">
    <property type="entry name" value="GroES-like_sf"/>
</dbReference>
<dbReference type="GO" id="GO:0047522">
    <property type="term" value="F:15-oxoprostaglandin 13-reductase [NAD(P)+] activity"/>
    <property type="evidence" value="ECO:0007669"/>
    <property type="project" value="UniProtKB-EC"/>
</dbReference>
<name>A0A820R335_9BILA</name>
<dbReference type="Proteomes" id="UP000663881">
    <property type="component" value="Unassembled WGS sequence"/>
</dbReference>
<reference evidence="8" key="1">
    <citation type="submission" date="2021-02" db="EMBL/GenBank/DDBJ databases">
        <authorList>
            <person name="Nowell W R."/>
        </authorList>
    </citation>
    <scope>NUCLEOTIDE SEQUENCE</scope>
</reference>